<accession>A0AB40BWH9</accession>
<dbReference type="InterPro" id="IPR000477">
    <property type="entry name" value="RT_dom"/>
</dbReference>
<keyword evidence="2" id="KW-1185">Reference proteome</keyword>
<proteinExistence type="predicted"/>
<dbReference type="AlphaFoldDB" id="A0AB40BWH9"/>
<feature type="domain" description="Reverse transcriptase" evidence="1">
    <location>
        <begin position="1"/>
        <end position="145"/>
    </location>
</feature>
<gene>
    <name evidence="3" type="primary">LOC120268468</name>
</gene>
<dbReference type="GeneID" id="120268468"/>
<evidence type="ECO:0000259" key="1">
    <source>
        <dbReference type="PROSITE" id="PS50878"/>
    </source>
</evidence>
<evidence type="ECO:0000313" key="3">
    <source>
        <dbReference type="RefSeq" id="XP_039131800.1"/>
    </source>
</evidence>
<protein>
    <submittedName>
        <fullName evidence="3">Uncharacterized protein LOC120268468</fullName>
    </submittedName>
</protein>
<sequence>MVVASGSSRVLVNGIPTRRFSRGKRLMQGDPLATFFFILVADSLTRFLHRARQAGRFRIKHNQSTEILISQFADDTLIFGNCVKDQVLAFKCILLGFEAVSGLSINFSKSSVFYLGGRREAEAELSIWLNCKVGVFPFKYLGIPISPNRLTRREWMYVKEKFDQRLACWKGSCLSLRGRLVLTNSVLSSLAIHFMAFFKLPKWLVQDLDRVRSRFIWRCKRVESYELG</sequence>
<evidence type="ECO:0000313" key="2">
    <source>
        <dbReference type="Proteomes" id="UP001515500"/>
    </source>
</evidence>
<organism evidence="2 3">
    <name type="scientific">Dioscorea cayennensis subsp. rotundata</name>
    <name type="common">White Guinea yam</name>
    <name type="synonym">Dioscorea rotundata</name>
    <dbReference type="NCBI Taxonomy" id="55577"/>
    <lineage>
        <taxon>Eukaryota</taxon>
        <taxon>Viridiplantae</taxon>
        <taxon>Streptophyta</taxon>
        <taxon>Embryophyta</taxon>
        <taxon>Tracheophyta</taxon>
        <taxon>Spermatophyta</taxon>
        <taxon>Magnoliopsida</taxon>
        <taxon>Liliopsida</taxon>
        <taxon>Dioscoreales</taxon>
        <taxon>Dioscoreaceae</taxon>
        <taxon>Dioscorea</taxon>
    </lineage>
</organism>
<name>A0AB40BWH9_DIOCR</name>
<dbReference type="RefSeq" id="XP_039131800.1">
    <property type="nucleotide sequence ID" value="XM_039275866.1"/>
</dbReference>
<dbReference type="PANTHER" id="PTHR33116">
    <property type="entry name" value="REVERSE TRANSCRIPTASE ZINC-BINDING DOMAIN-CONTAINING PROTEIN-RELATED-RELATED"/>
    <property type="match status" value="1"/>
</dbReference>
<dbReference type="Proteomes" id="UP001515500">
    <property type="component" value="Chromosome 9"/>
</dbReference>
<reference evidence="3" key="1">
    <citation type="submission" date="2025-08" db="UniProtKB">
        <authorList>
            <consortium name="RefSeq"/>
        </authorList>
    </citation>
    <scope>IDENTIFICATION</scope>
</reference>
<dbReference type="PANTHER" id="PTHR33116:SF78">
    <property type="entry name" value="OS12G0587133 PROTEIN"/>
    <property type="match status" value="1"/>
</dbReference>
<dbReference type="Pfam" id="PF00078">
    <property type="entry name" value="RVT_1"/>
    <property type="match status" value="1"/>
</dbReference>
<dbReference type="PROSITE" id="PS50878">
    <property type="entry name" value="RT_POL"/>
    <property type="match status" value="1"/>
</dbReference>